<dbReference type="Gene3D" id="1.10.10.10">
    <property type="entry name" value="Winged helix-like DNA-binding domain superfamily/Winged helix DNA-binding domain"/>
    <property type="match status" value="1"/>
</dbReference>
<dbReference type="EMBL" id="JAFLWI010000002">
    <property type="protein sequence ID" value="MBO0481196.1"/>
    <property type="molecule type" value="Genomic_DNA"/>
</dbReference>
<evidence type="ECO:0000256" key="3">
    <source>
        <dbReference type="ARBA" id="ARBA00023163"/>
    </source>
</evidence>
<protein>
    <submittedName>
        <fullName evidence="5">Helix-turn-helix domain-containing protein</fullName>
    </submittedName>
</protein>
<reference evidence="5 6" key="1">
    <citation type="submission" date="2021-03" db="EMBL/GenBank/DDBJ databases">
        <title>Enterococcal diversity collection.</title>
        <authorList>
            <person name="Gilmore M.S."/>
            <person name="Schwartzman J."/>
            <person name="Van Tyne D."/>
            <person name="Martin M."/>
            <person name="Earl A.M."/>
            <person name="Manson A.L."/>
            <person name="Straub T."/>
            <person name="Salamzade R."/>
            <person name="Saavedra J."/>
            <person name="Lebreton F."/>
            <person name="Prichula J."/>
            <person name="Schaufler K."/>
            <person name="Gaca A."/>
            <person name="Sgardioli B."/>
            <person name="Wagenaar J."/>
            <person name="Strong T."/>
        </authorList>
    </citation>
    <scope>NUCLEOTIDE SEQUENCE [LARGE SCALE GENOMIC DNA]</scope>
    <source>
        <strain evidence="5 6">MSG2901</strain>
    </source>
</reference>
<keyword evidence="6" id="KW-1185">Reference proteome</keyword>
<dbReference type="InterPro" id="IPR050661">
    <property type="entry name" value="BglG_antiterminators"/>
</dbReference>
<dbReference type="CDD" id="cd00090">
    <property type="entry name" value="HTH_ARSR"/>
    <property type="match status" value="1"/>
</dbReference>
<dbReference type="InterPro" id="IPR036388">
    <property type="entry name" value="WH-like_DNA-bd_sf"/>
</dbReference>
<evidence type="ECO:0000313" key="5">
    <source>
        <dbReference type="EMBL" id="MBO0481196.1"/>
    </source>
</evidence>
<organism evidence="5 6">
    <name type="scientific">Candidatus Enterococcus courvalinii</name>
    <dbReference type="NCBI Taxonomy" id="2815329"/>
    <lineage>
        <taxon>Bacteria</taxon>
        <taxon>Bacillati</taxon>
        <taxon>Bacillota</taxon>
        <taxon>Bacilli</taxon>
        <taxon>Lactobacillales</taxon>
        <taxon>Enterococcaceae</taxon>
        <taxon>Enterococcus</taxon>
    </lineage>
</organism>
<evidence type="ECO:0000313" key="6">
    <source>
        <dbReference type="Proteomes" id="UP000664832"/>
    </source>
</evidence>
<keyword evidence="1" id="KW-0805">Transcription regulation</keyword>
<evidence type="ECO:0000256" key="1">
    <source>
        <dbReference type="ARBA" id="ARBA00023015"/>
    </source>
</evidence>
<evidence type="ECO:0000256" key="2">
    <source>
        <dbReference type="ARBA" id="ARBA00023125"/>
    </source>
</evidence>
<dbReference type="InterPro" id="IPR007737">
    <property type="entry name" value="Mga_HTH"/>
</dbReference>
<dbReference type="RefSeq" id="WP_206898025.1">
    <property type="nucleotide sequence ID" value="NZ_JAFLWI010000002.1"/>
</dbReference>
<dbReference type="Pfam" id="PF05043">
    <property type="entry name" value="Mga"/>
    <property type="match status" value="1"/>
</dbReference>
<dbReference type="PANTHER" id="PTHR30185">
    <property type="entry name" value="CRYPTIC BETA-GLUCOSIDE BGL OPERON ANTITERMINATOR"/>
    <property type="match status" value="1"/>
</dbReference>
<feature type="domain" description="Mga helix-turn-helix" evidence="4">
    <location>
        <begin position="81"/>
        <end position="162"/>
    </location>
</feature>
<comment type="caution">
    <text evidence="5">The sequence shown here is derived from an EMBL/GenBank/DDBJ whole genome shotgun (WGS) entry which is preliminary data.</text>
</comment>
<dbReference type="InterPro" id="IPR036390">
    <property type="entry name" value="WH_DNA-bd_sf"/>
</dbReference>
<dbReference type="PANTHER" id="PTHR30185:SF18">
    <property type="entry name" value="TRANSCRIPTIONAL REGULATOR MTLR"/>
    <property type="match status" value="1"/>
</dbReference>
<evidence type="ECO:0000259" key="4">
    <source>
        <dbReference type="Pfam" id="PF05043"/>
    </source>
</evidence>
<dbReference type="SUPFAM" id="SSF46785">
    <property type="entry name" value="Winged helix' DNA-binding domain"/>
    <property type="match status" value="1"/>
</dbReference>
<name>A0ABS3HXK6_9ENTE</name>
<accession>A0ABS3HXK6</accession>
<proteinExistence type="predicted"/>
<keyword evidence="2" id="KW-0238">DNA-binding</keyword>
<sequence length="512" mass="60349">MNLLNLLDKNSRIQISMVHFLMDYNTKTNITAMIEELSLTRFLFETNIKEVSSILDQLDIGLSLKYDKTQDNITLQKDNHASLDKFYYYYLEDSVGYQILIYLYRHPNYSIVELSRSLSLSEAAIYRQLKKLNDEIKEFDIQIRKGTIIGDELQICYFFFQLLWVAMPLDELEKKTNDHSSLRFVDYLEMKLEQNFTSEAKLKLYLWIRILKTRIVKQPTLDSNPTIQMLFDFQKEDSIYQIIRDAYFLSLSHSAVFGSAHNAIYLYLFISSMSILPPNAKTLIDDHYWPTINPQIISLNELVVDKVRTAYQIDSKNIDETFIINWKYYLTQIHGSLLYFKGNISFLDEKILSERLLKATVFIPNFELTQQILDEAEQLVNQPLLYETKELVTRIYLYFINQMKRFSTSQITIGVHSSDDYLHSNIMVETVKTEFDNHFFITCEIAERGKNYDILITNSTLSLCDFHYKDLYITNNFKTNMDVDALRVLLMKHSPQKKLTKKAINTKKNVRQ</sequence>
<gene>
    <name evidence="5" type="ORF">JZO71_02525</name>
</gene>
<keyword evidence="3" id="KW-0804">Transcription</keyword>
<dbReference type="Proteomes" id="UP000664832">
    <property type="component" value="Unassembled WGS sequence"/>
</dbReference>
<dbReference type="InterPro" id="IPR011991">
    <property type="entry name" value="ArsR-like_HTH"/>
</dbReference>